<evidence type="ECO:0000313" key="1">
    <source>
        <dbReference type="EMBL" id="MBK4724482.1"/>
    </source>
</evidence>
<protein>
    <submittedName>
        <fullName evidence="1">IS110 family transposase</fullName>
    </submittedName>
</protein>
<dbReference type="EMBL" id="JAEOXF010000002">
    <property type="protein sequence ID" value="MBK4724482.1"/>
    <property type="molecule type" value="Genomic_DNA"/>
</dbReference>
<evidence type="ECO:0000313" key="2">
    <source>
        <dbReference type="Proteomes" id="UP000633731"/>
    </source>
</evidence>
<accession>A0ACC5RIG4</accession>
<sequence length="325" mass="37046">MNMKVVVGVDIAKNSFDVCVSGCSVTYHFENSAKGFKEFLELVSRHEISLFVVEATDNYHRALVDALELHGFDIAVVNPRLIKNFSRALGLWSKTDVQDARLICEYGMRMEPPVREKHDKELFKLKAMVSRRRQLVANRTMETNRLEAQTEQEIKTDIRRHIQWLTSEIKRIDEALAERIGKIPVLKEKVELFRDVKGVGPVVMAALLTQVPELGKLDRPKISALIGLCPYSRDSGSFSGRRMIWGGRSDIRSKLYMAVLSAVRYNPEIKAFYENLTTRGKVFKVAMTACMRKLITIINAIIRDGEKKQISGQAIFKQRPCLTEN</sequence>
<organism evidence="1 2">
    <name type="scientific">Enterobacter agglomerans</name>
    <name type="common">Erwinia herbicola</name>
    <name type="synonym">Pantoea agglomerans</name>
    <dbReference type="NCBI Taxonomy" id="549"/>
    <lineage>
        <taxon>Bacteria</taxon>
        <taxon>Pseudomonadati</taxon>
        <taxon>Pseudomonadota</taxon>
        <taxon>Gammaproteobacteria</taxon>
        <taxon>Enterobacterales</taxon>
        <taxon>Erwiniaceae</taxon>
        <taxon>Pantoea</taxon>
        <taxon>Pantoea agglomerans group</taxon>
    </lineage>
</organism>
<gene>
    <name evidence="1" type="ORF">JJL49_04460</name>
</gene>
<dbReference type="Proteomes" id="UP000633731">
    <property type="component" value="Unassembled WGS sequence"/>
</dbReference>
<keyword evidence="2" id="KW-1185">Reference proteome</keyword>
<reference evidence="1" key="1">
    <citation type="submission" date="2021-01" db="EMBL/GenBank/DDBJ databases">
        <title>Draft genome of Pantoea agglomerans Eh 335.</title>
        <authorList>
            <person name="Emsley S.A."/>
            <person name="Oline D.K."/>
            <person name="Saw J.H."/>
            <person name="Ushijima B."/>
            <person name="Videau P."/>
            <person name="Koyack M.J."/>
        </authorList>
    </citation>
    <scope>NUCLEOTIDE SEQUENCE</scope>
    <source>
        <strain evidence="1">Eh 335</strain>
    </source>
</reference>
<name>A0ACC5RIG4_ENTAG</name>
<proteinExistence type="predicted"/>
<comment type="caution">
    <text evidence="1">The sequence shown here is derived from an EMBL/GenBank/DDBJ whole genome shotgun (WGS) entry which is preliminary data.</text>
</comment>